<dbReference type="EMBL" id="CAJOBC010047284">
    <property type="protein sequence ID" value="CAF4165404.1"/>
    <property type="molecule type" value="Genomic_DNA"/>
</dbReference>
<name>A0A8S2RGA4_9BILA</name>
<evidence type="ECO:0000313" key="1">
    <source>
        <dbReference type="EMBL" id="CAF4165404.1"/>
    </source>
</evidence>
<evidence type="ECO:0000313" key="2">
    <source>
        <dbReference type="Proteomes" id="UP000681722"/>
    </source>
</evidence>
<comment type="caution">
    <text evidence="1">The sequence shown here is derived from an EMBL/GenBank/DDBJ whole genome shotgun (WGS) entry which is preliminary data.</text>
</comment>
<accession>A0A8S2RGA4</accession>
<feature type="non-terminal residue" evidence="1">
    <location>
        <position position="9"/>
    </location>
</feature>
<gene>
    <name evidence="1" type="ORF">SRO942_LOCUS30018</name>
</gene>
<protein>
    <submittedName>
        <fullName evidence="1">Uncharacterized protein</fullName>
    </submittedName>
</protein>
<dbReference type="Proteomes" id="UP000681722">
    <property type="component" value="Unassembled WGS sequence"/>
</dbReference>
<sequence length="9" mass="1092">MSTIYGRHQ</sequence>
<proteinExistence type="predicted"/>
<reference evidence="1" key="1">
    <citation type="submission" date="2021-02" db="EMBL/GenBank/DDBJ databases">
        <authorList>
            <person name="Nowell W R."/>
        </authorList>
    </citation>
    <scope>NUCLEOTIDE SEQUENCE</scope>
</reference>
<organism evidence="1 2">
    <name type="scientific">Didymodactylos carnosus</name>
    <dbReference type="NCBI Taxonomy" id="1234261"/>
    <lineage>
        <taxon>Eukaryota</taxon>
        <taxon>Metazoa</taxon>
        <taxon>Spiralia</taxon>
        <taxon>Gnathifera</taxon>
        <taxon>Rotifera</taxon>
        <taxon>Eurotatoria</taxon>
        <taxon>Bdelloidea</taxon>
        <taxon>Philodinida</taxon>
        <taxon>Philodinidae</taxon>
        <taxon>Didymodactylos</taxon>
    </lineage>
</organism>